<dbReference type="InterPro" id="IPR005094">
    <property type="entry name" value="Endonuclease_MobA/VirD2"/>
</dbReference>
<keyword evidence="3" id="KW-1185">Reference proteome</keyword>
<dbReference type="AlphaFoldDB" id="A0A4Q9HDU0"/>
<dbReference type="Proteomes" id="UP000291819">
    <property type="component" value="Unassembled WGS sequence"/>
</dbReference>
<name>A0A4Q9HDU0_9SPHI</name>
<proteinExistence type="predicted"/>
<dbReference type="OrthoDB" id="915634at2"/>
<comment type="caution">
    <text evidence="2">The sequence shown here is derived from an EMBL/GenBank/DDBJ whole genome shotgun (WGS) entry which is preliminary data.</text>
</comment>
<evidence type="ECO:0000259" key="1">
    <source>
        <dbReference type="Pfam" id="PF03432"/>
    </source>
</evidence>
<protein>
    <recommendedName>
        <fullName evidence="1">MobA/VirD2-like nuclease domain-containing protein</fullName>
    </recommendedName>
</protein>
<gene>
    <name evidence="2" type="ORF">EYS08_11920</name>
</gene>
<organism evidence="2 3">
    <name type="scientific">Pedobacter kyonggii</name>
    <dbReference type="NCBI Taxonomy" id="1926871"/>
    <lineage>
        <taxon>Bacteria</taxon>
        <taxon>Pseudomonadati</taxon>
        <taxon>Bacteroidota</taxon>
        <taxon>Sphingobacteriia</taxon>
        <taxon>Sphingobacteriales</taxon>
        <taxon>Sphingobacteriaceae</taxon>
        <taxon>Pedobacter</taxon>
    </lineage>
</organism>
<evidence type="ECO:0000313" key="2">
    <source>
        <dbReference type="EMBL" id="TBO42226.1"/>
    </source>
</evidence>
<dbReference type="RefSeq" id="WP_131030245.1">
    <property type="nucleotide sequence ID" value="NZ_SIXF01000009.1"/>
</dbReference>
<accession>A0A4Q9HDU0</accession>
<reference evidence="2 3" key="1">
    <citation type="submission" date="2019-02" db="EMBL/GenBank/DDBJ databases">
        <title>Pedobacter kyonggii whole genome sequence analysis.</title>
        <authorList>
            <person name="Dahal R.H."/>
        </authorList>
    </citation>
    <scope>NUCLEOTIDE SEQUENCE [LARGE SCALE GENOMIC DNA]</scope>
    <source>
        <strain evidence="2 3">K-4-11-1</strain>
    </source>
</reference>
<dbReference type="Pfam" id="PF03432">
    <property type="entry name" value="Relaxase"/>
    <property type="match status" value="1"/>
</dbReference>
<feature type="domain" description="MobA/VirD2-like nuclease" evidence="1">
    <location>
        <begin position="47"/>
        <end position="149"/>
    </location>
</feature>
<sequence>MKSLIVRLFTTSKGFPAISYNMDKVNMGDAELLCMRNLELLGAYSTIQTSDLEHYFGAMASLNSKSHYDQFHAVLSVAGNSLTKAEFLKISEQWLREMGYADQPYLVFFHTDTHNRHVHIVSTDVRIDGSKISDSFDRNRAVTHLNKICGIDEVEAFKTDIQRLMDYRCSSIFQLELLFKKSGYHFFIHKQQLLIRKFGKTFLRLNAEKMQLSLASSIPDLTRAREIRSFILSAIQIHNNGVEPVYQKGAGGSWKKIKAFRSDLADFLLMAAGLEVCYLFSQGALTGFTIIDHRKFQLFDGQQIMELSRFIGSPPIEKPLEQRAVYQR</sequence>
<dbReference type="EMBL" id="SIXF01000009">
    <property type="protein sequence ID" value="TBO42226.1"/>
    <property type="molecule type" value="Genomic_DNA"/>
</dbReference>
<evidence type="ECO:0000313" key="3">
    <source>
        <dbReference type="Proteomes" id="UP000291819"/>
    </source>
</evidence>